<dbReference type="Pfam" id="PF05050">
    <property type="entry name" value="Methyltransf_21"/>
    <property type="match status" value="1"/>
</dbReference>
<gene>
    <name evidence="2" type="ORF">EV216_12414</name>
</gene>
<keyword evidence="2" id="KW-0808">Transferase</keyword>
<dbReference type="SUPFAM" id="SSF53335">
    <property type="entry name" value="S-adenosyl-L-methionine-dependent methyltransferases"/>
    <property type="match status" value="1"/>
</dbReference>
<organism evidence="2 3">
    <name type="scientific">Rhodovulum steppense</name>
    <dbReference type="NCBI Taxonomy" id="540251"/>
    <lineage>
        <taxon>Bacteria</taxon>
        <taxon>Pseudomonadati</taxon>
        <taxon>Pseudomonadota</taxon>
        <taxon>Alphaproteobacteria</taxon>
        <taxon>Rhodobacterales</taxon>
        <taxon>Paracoccaceae</taxon>
        <taxon>Rhodovulum</taxon>
    </lineage>
</organism>
<dbReference type="PANTHER" id="PTHR34203">
    <property type="entry name" value="METHYLTRANSFERASE, FKBM FAMILY PROTEIN"/>
    <property type="match status" value="1"/>
</dbReference>
<dbReference type="InterPro" id="IPR052514">
    <property type="entry name" value="SAM-dependent_MTase"/>
</dbReference>
<evidence type="ECO:0000313" key="3">
    <source>
        <dbReference type="Proteomes" id="UP000295277"/>
    </source>
</evidence>
<feature type="domain" description="Methyltransferase FkbM" evidence="1">
    <location>
        <begin position="85"/>
        <end position="240"/>
    </location>
</feature>
<dbReference type="NCBIfam" id="TIGR01444">
    <property type="entry name" value="fkbM_fam"/>
    <property type="match status" value="1"/>
</dbReference>
<dbReference type="Proteomes" id="UP000295277">
    <property type="component" value="Unassembled WGS sequence"/>
</dbReference>
<keyword evidence="2" id="KW-0489">Methyltransferase</keyword>
<dbReference type="GO" id="GO:0032259">
    <property type="term" value="P:methylation"/>
    <property type="evidence" value="ECO:0007669"/>
    <property type="project" value="UniProtKB-KW"/>
</dbReference>
<dbReference type="RefSeq" id="WP_165899258.1">
    <property type="nucleotide sequence ID" value="NZ_SLVM01000024.1"/>
</dbReference>
<dbReference type="GO" id="GO:0008168">
    <property type="term" value="F:methyltransferase activity"/>
    <property type="evidence" value="ECO:0007669"/>
    <property type="project" value="UniProtKB-KW"/>
</dbReference>
<dbReference type="EMBL" id="SLVM01000024">
    <property type="protein sequence ID" value="TCM78967.1"/>
    <property type="molecule type" value="Genomic_DNA"/>
</dbReference>
<reference evidence="2 3" key="1">
    <citation type="submission" date="2019-03" db="EMBL/GenBank/DDBJ databases">
        <title>Genomic Encyclopedia of Type Strains, Phase IV (KMG-IV): sequencing the most valuable type-strain genomes for metagenomic binning, comparative biology and taxonomic classification.</title>
        <authorList>
            <person name="Goeker M."/>
        </authorList>
    </citation>
    <scope>NUCLEOTIDE SEQUENCE [LARGE SCALE GENOMIC DNA]</scope>
    <source>
        <strain evidence="2 3">DSM 21153</strain>
    </source>
</reference>
<dbReference type="AlphaFoldDB" id="A0A4R1YN39"/>
<dbReference type="PANTHER" id="PTHR34203:SF15">
    <property type="entry name" value="SLL1173 PROTEIN"/>
    <property type="match status" value="1"/>
</dbReference>
<dbReference type="InterPro" id="IPR029063">
    <property type="entry name" value="SAM-dependent_MTases_sf"/>
</dbReference>
<evidence type="ECO:0000259" key="1">
    <source>
        <dbReference type="Pfam" id="PF05050"/>
    </source>
</evidence>
<name>A0A4R1YN39_9RHOB</name>
<comment type="caution">
    <text evidence="2">The sequence shown here is derived from an EMBL/GenBank/DDBJ whole genome shotgun (WGS) entry which is preliminary data.</text>
</comment>
<evidence type="ECO:0000313" key="2">
    <source>
        <dbReference type="EMBL" id="TCM78967.1"/>
    </source>
</evidence>
<proteinExistence type="predicted"/>
<dbReference type="InterPro" id="IPR006342">
    <property type="entry name" value="FkbM_mtfrase"/>
</dbReference>
<accession>A0A4R1YN39</accession>
<keyword evidence="3" id="KW-1185">Reference proteome</keyword>
<dbReference type="Gene3D" id="3.40.50.150">
    <property type="entry name" value="Vaccinia Virus protein VP39"/>
    <property type="match status" value="1"/>
</dbReference>
<sequence>MQTFKDAIRGALGRRGYRLVKVGRDIPDVWLLSVYEFTTKGVDFAFAVDNRYDLIQREHAQGQLYEPEELDMVARVLPPGATVMDVGANVGNHTVYFAKALGARRVIAVEPGARQHRLLAVNVALNGLNDRVELHRVALSDRDGNANLVRQREHNLGSSRLATSADGETAFSEGVTLVRGDTYFAQTDIDFLKIDAEGHELSVLAGLSGLIDRCRPDIFVEVNPDNRNDMRAWYERTGYEVKDSFCRYNDMENLLLASRQRPAFSQSAS</sequence>
<protein>
    <submittedName>
        <fullName evidence="2">FkbM family methyltransferase</fullName>
    </submittedName>
</protein>